<reference evidence="2 3" key="1">
    <citation type="submission" date="2024-02" db="EMBL/GenBank/DDBJ databases">
        <title>A draft genome for the cacao thread blight pathogen Marasmius crinis-equi.</title>
        <authorList>
            <person name="Cohen S.P."/>
            <person name="Baruah I.K."/>
            <person name="Amoako-Attah I."/>
            <person name="Bukari Y."/>
            <person name="Meinhardt L.W."/>
            <person name="Bailey B.A."/>
        </authorList>
    </citation>
    <scope>NUCLEOTIDE SEQUENCE [LARGE SCALE GENOMIC DNA]</scope>
    <source>
        <strain evidence="2 3">GH-76</strain>
    </source>
</reference>
<dbReference type="Proteomes" id="UP001465976">
    <property type="component" value="Unassembled WGS sequence"/>
</dbReference>
<sequence length="421" mass="47063">MEIFPYELPLVWHRAKRISQFGRRHGHKGNNKKLFNLAMPASRRSNTAPYKEVLSGSKAQRTMVNNNNLRVVLLQLRTILGLPDIPPFPARMKGTFTKTEVFIGARSVYGPEDSRCHELGKIVFISEDGSRRYLSYSDNDGIPLEYLEDNRDVLKCLERHRELVGSSGHKSKTAPDVQDSTGGSITAPAVASTSTPSRNASKTMRKGTTSVSMSTAPTTPNPDTLTRRPIPNIDRLYPIIVDSDDDWEQTENEDLLVLTDTKPNSNSDDLIPASDATMFTDNDIAFADEEEAAKGKGKLKSDDGQVDRRSAPESDVAFVAVVLVWYQDSMPPKRINFPVLKDDSGFINLNAMKSELGELGIEIGHHVERCIASDNGPRWARIKWGTLFFVCRDYPIGLKSSNVVHIQDWEDYKLHTFANLL</sequence>
<feature type="region of interest" description="Disordered" evidence="1">
    <location>
        <begin position="164"/>
        <end position="230"/>
    </location>
</feature>
<dbReference type="EMBL" id="JBAHYK010000103">
    <property type="protein sequence ID" value="KAL0578353.1"/>
    <property type="molecule type" value="Genomic_DNA"/>
</dbReference>
<accession>A0ABR3FTB8</accession>
<name>A0ABR3FTB8_9AGAR</name>
<feature type="compositionally biased region" description="Polar residues" evidence="1">
    <location>
        <begin position="191"/>
        <end position="224"/>
    </location>
</feature>
<evidence type="ECO:0000313" key="2">
    <source>
        <dbReference type="EMBL" id="KAL0578353.1"/>
    </source>
</evidence>
<organism evidence="2 3">
    <name type="scientific">Marasmius crinis-equi</name>
    <dbReference type="NCBI Taxonomy" id="585013"/>
    <lineage>
        <taxon>Eukaryota</taxon>
        <taxon>Fungi</taxon>
        <taxon>Dikarya</taxon>
        <taxon>Basidiomycota</taxon>
        <taxon>Agaricomycotina</taxon>
        <taxon>Agaricomycetes</taxon>
        <taxon>Agaricomycetidae</taxon>
        <taxon>Agaricales</taxon>
        <taxon>Marasmiineae</taxon>
        <taxon>Marasmiaceae</taxon>
        <taxon>Marasmius</taxon>
    </lineage>
</organism>
<evidence type="ECO:0000256" key="1">
    <source>
        <dbReference type="SAM" id="MobiDB-lite"/>
    </source>
</evidence>
<proteinExistence type="predicted"/>
<comment type="caution">
    <text evidence="2">The sequence shown here is derived from an EMBL/GenBank/DDBJ whole genome shotgun (WGS) entry which is preliminary data.</text>
</comment>
<protein>
    <submittedName>
        <fullName evidence="2">Uncharacterized protein</fullName>
    </submittedName>
</protein>
<evidence type="ECO:0000313" key="3">
    <source>
        <dbReference type="Proteomes" id="UP001465976"/>
    </source>
</evidence>
<gene>
    <name evidence="2" type="ORF">V5O48_003631</name>
</gene>
<keyword evidence="3" id="KW-1185">Reference proteome</keyword>